<dbReference type="Gene3D" id="1.10.730.10">
    <property type="entry name" value="Isoleucyl-tRNA Synthetase, Domain 1"/>
    <property type="match status" value="1"/>
</dbReference>
<proteinExistence type="predicted"/>
<comment type="caution">
    <text evidence="5">The sequence shown here is derived from an EMBL/GenBank/DDBJ whole genome shotgun (WGS) entry which is preliminary data.</text>
</comment>
<evidence type="ECO:0000313" key="5">
    <source>
        <dbReference type="EMBL" id="MBB4291003.1"/>
    </source>
</evidence>
<dbReference type="GO" id="GO:0004812">
    <property type="term" value="F:aminoacyl-tRNA ligase activity"/>
    <property type="evidence" value="ECO:0007669"/>
    <property type="project" value="UniProtKB-KW"/>
</dbReference>
<sequence length="87" mass="9596">MLGHPESLSHEPWPTYDPTLADDDIREFIVQVNGKLRGRIQAPSTLAADELVRLAAQEPDVRSRLTGKAVLKEIVVPGRLVNFVLAP</sequence>
<evidence type="ECO:0000256" key="2">
    <source>
        <dbReference type="ARBA" id="ARBA00022741"/>
    </source>
</evidence>
<evidence type="ECO:0000256" key="1">
    <source>
        <dbReference type="ARBA" id="ARBA00022598"/>
    </source>
</evidence>
<name>A0AAE2MJW1_RHILE</name>
<evidence type="ECO:0000256" key="3">
    <source>
        <dbReference type="ARBA" id="ARBA00022840"/>
    </source>
</evidence>
<keyword evidence="3" id="KW-0067">ATP-binding</keyword>
<dbReference type="AlphaFoldDB" id="A0AAE2MJW1"/>
<dbReference type="EMBL" id="JACIGO010000003">
    <property type="protein sequence ID" value="MBB4291003.1"/>
    <property type="molecule type" value="Genomic_DNA"/>
</dbReference>
<gene>
    <name evidence="5" type="ORF">GGE16_003062</name>
</gene>
<reference evidence="5 6" key="1">
    <citation type="submission" date="2020-08" db="EMBL/GenBank/DDBJ databases">
        <title>Genomic Encyclopedia of Type Strains, Phase IV (KMG-V): Genome sequencing to study the core and pangenomes of soil and plant-associated prokaryotes.</title>
        <authorList>
            <person name="Whitman W."/>
        </authorList>
    </citation>
    <scope>NUCLEOTIDE SEQUENCE [LARGE SCALE GENOMIC DNA]</scope>
    <source>
        <strain evidence="5 6">SEMIA 415</strain>
    </source>
</reference>
<dbReference type="Proteomes" id="UP000538507">
    <property type="component" value="Unassembled WGS sequence"/>
</dbReference>
<protein>
    <submittedName>
        <fullName evidence="5">Leucyl-tRNA synthetase</fullName>
    </submittedName>
</protein>
<keyword evidence="1" id="KW-0436">Ligase</keyword>
<dbReference type="GO" id="GO:0005524">
    <property type="term" value="F:ATP binding"/>
    <property type="evidence" value="ECO:0007669"/>
    <property type="project" value="UniProtKB-KW"/>
</dbReference>
<accession>A0AAE2MJW1</accession>
<evidence type="ECO:0000313" key="6">
    <source>
        <dbReference type="Proteomes" id="UP000538507"/>
    </source>
</evidence>
<keyword evidence="2" id="KW-0547">Nucleotide-binding</keyword>
<organism evidence="5 6">
    <name type="scientific">Rhizobium leguminosarum</name>
    <dbReference type="NCBI Taxonomy" id="384"/>
    <lineage>
        <taxon>Bacteria</taxon>
        <taxon>Pseudomonadati</taxon>
        <taxon>Pseudomonadota</taxon>
        <taxon>Alphaproteobacteria</taxon>
        <taxon>Hyphomicrobiales</taxon>
        <taxon>Rhizobiaceae</taxon>
        <taxon>Rhizobium/Agrobacterium group</taxon>
        <taxon>Rhizobium</taxon>
    </lineage>
</organism>
<evidence type="ECO:0000256" key="4">
    <source>
        <dbReference type="ARBA" id="ARBA00023146"/>
    </source>
</evidence>
<dbReference type="InterPro" id="IPR009080">
    <property type="entry name" value="tRNAsynth_Ia_anticodon-bd"/>
</dbReference>
<keyword evidence="4" id="KW-0030">Aminoacyl-tRNA synthetase</keyword>
<dbReference type="GO" id="GO:0006418">
    <property type="term" value="P:tRNA aminoacylation for protein translation"/>
    <property type="evidence" value="ECO:0007669"/>
    <property type="project" value="InterPro"/>
</dbReference>
<dbReference type="SUPFAM" id="SSF47323">
    <property type="entry name" value="Anticodon-binding domain of a subclass of class I aminoacyl-tRNA synthetases"/>
    <property type="match status" value="1"/>
</dbReference>